<keyword evidence="2" id="KW-1185">Reference proteome</keyword>
<accession>A0ABR2KSX3</accession>
<evidence type="ECO:0008006" key="3">
    <source>
        <dbReference type="Google" id="ProtNLM"/>
    </source>
</evidence>
<name>A0ABR2KSX3_9EUKA</name>
<evidence type="ECO:0000313" key="1">
    <source>
        <dbReference type="EMBL" id="KAK8893886.1"/>
    </source>
</evidence>
<protein>
    <recommendedName>
        <fullName evidence="3">Inner centromere protein ARK-binding domain-containing protein</fullName>
    </recommendedName>
</protein>
<dbReference type="EMBL" id="JAPFFF010000003">
    <property type="protein sequence ID" value="KAK8893886.1"/>
    <property type="molecule type" value="Genomic_DNA"/>
</dbReference>
<gene>
    <name evidence="1" type="ORF">M9Y10_022315</name>
</gene>
<sequence length="193" mass="22732">MENPEECYRISRQTLELMDQFAGPVNSSKKNLPSILQFPERLGINTIQPKVLKNAPASTNSQIFIHRTEMDENPNMPNYSMEYQYMDFNISQSNDRANQPPPNWSFDDLTREQINEDSEDDDWKMLSHRAFLKNTQFTPQKKQTANEPKIDDNYFVQQDKQKLKELKEKFGFKFNPTVEYLLPQKNPLFDDAV</sequence>
<proteinExistence type="predicted"/>
<dbReference type="Proteomes" id="UP001470230">
    <property type="component" value="Unassembled WGS sequence"/>
</dbReference>
<organism evidence="1 2">
    <name type="scientific">Tritrichomonas musculus</name>
    <dbReference type="NCBI Taxonomy" id="1915356"/>
    <lineage>
        <taxon>Eukaryota</taxon>
        <taxon>Metamonada</taxon>
        <taxon>Parabasalia</taxon>
        <taxon>Tritrichomonadida</taxon>
        <taxon>Tritrichomonadidae</taxon>
        <taxon>Tritrichomonas</taxon>
    </lineage>
</organism>
<comment type="caution">
    <text evidence="1">The sequence shown here is derived from an EMBL/GenBank/DDBJ whole genome shotgun (WGS) entry which is preliminary data.</text>
</comment>
<evidence type="ECO:0000313" key="2">
    <source>
        <dbReference type="Proteomes" id="UP001470230"/>
    </source>
</evidence>
<reference evidence="1 2" key="1">
    <citation type="submission" date="2024-04" db="EMBL/GenBank/DDBJ databases">
        <title>Tritrichomonas musculus Genome.</title>
        <authorList>
            <person name="Alves-Ferreira E."/>
            <person name="Grigg M."/>
            <person name="Lorenzi H."/>
            <person name="Galac M."/>
        </authorList>
    </citation>
    <scope>NUCLEOTIDE SEQUENCE [LARGE SCALE GENOMIC DNA]</scope>
    <source>
        <strain evidence="1 2">EAF2021</strain>
    </source>
</reference>